<dbReference type="InterPro" id="IPR029787">
    <property type="entry name" value="Nucleotide_cyclase"/>
</dbReference>
<evidence type="ECO:0000313" key="5">
    <source>
        <dbReference type="Proteomes" id="UP000599523"/>
    </source>
</evidence>
<dbReference type="AlphaFoldDB" id="A0A972F8M3"/>
<dbReference type="PANTHER" id="PTHR44757:SF2">
    <property type="entry name" value="BIOFILM ARCHITECTURE MAINTENANCE PROTEIN MBAA"/>
    <property type="match status" value="1"/>
</dbReference>
<sequence>QKLLEEDAWEGEVWNKRKTGEIYPEMLRISTVRNSQGAISHFVAVFSDISRQKQHERQLEHIAFHDSLTGLPNRSLLTDRLKQAMTRARRSGDHVVLAYIDLDGFKEINDFYGHDAGDRVLKSIAKRLTGVLREEDTVARFGGDEFVVVLSERTCSESLEALINRLISRIAEPIELMPGQSEEVSGSIGIVVHDANLTIEPDQLIRQADQAMYQAKQAGKNRYHIFDAAQEQAIRHHHEKLERIREALDKKELELYYQPKVNMHAGTVIGVEALIRWRHPDRGIVPPAEFLPCIQNHHLAIEIGHWVIARALSQCAEWRRAGLQLPVSVNIDAVHLQQRDFVETLQAELSRHPELGPGDLELEILETNALGDVNNVSKTMRACQRIGVSFALDDFGTGYSSLTYLRRLPAHLLKLDRTFVRDMLEDPEDLTILEAVIGLAKAFRRDVIAEGIETIEHGSVLLSMGCQLGQGYAIAHPMPADELLRWLAEWKPEPSWQGRLPLEADELPVIHAIVDQRACAKALLGYLKNERAEPPQLNCDKCRFGLWLQRGLGRKVDPLMSEIVRLHRDYEALGKRLIDIKRGGEPSARMDRIEELESVRDRLLEMLELRIAMRTGN</sequence>
<dbReference type="PROSITE" id="PS50883">
    <property type="entry name" value="EAL"/>
    <property type="match status" value="1"/>
</dbReference>
<dbReference type="InterPro" id="IPR000700">
    <property type="entry name" value="PAS-assoc_C"/>
</dbReference>
<dbReference type="Gene3D" id="3.30.70.270">
    <property type="match status" value="1"/>
</dbReference>
<comment type="caution">
    <text evidence="4">The sequence shown here is derived from an EMBL/GenBank/DDBJ whole genome shotgun (WGS) entry which is preliminary data.</text>
</comment>
<keyword evidence="5" id="KW-1185">Reference proteome</keyword>
<dbReference type="InterPro" id="IPR001610">
    <property type="entry name" value="PAC"/>
</dbReference>
<dbReference type="Gene3D" id="3.30.450.20">
    <property type="entry name" value="PAS domain"/>
    <property type="match status" value="1"/>
</dbReference>
<dbReference type="RefSeq" id="WP_168988699.1">
    <property type="nucleotide sequence ID" value="NZ_CAWPHM010000317.1"/>
</dbReference>
<gene>
    <name evidence="4" type="ORF">GPA21_13650</name>
</gene>
<dbReference type="SMART" id="SM00086">
    <property type="entry name" value="PAC"/>
    <property type="match status" value="1"/>
</dbReference>
<dbReference type="InterPro" id="IPR035965">
    <property type="entry name" value="PAS-like_dom_sf"/>
</dbReference>
<reference evidence="4" key="1">
    <citation type="submission" date="2019-12" db="EMBL/GenBank/DDBJ databases">
        <title>Comparative genomics gives insights into the taxonomy of the Azoarcus-Aromatoleum group and reveals separate origins of nif in the plant-associated Azoarcus and non-plant-associated Aromatoleum sub-groups.</title>
        <authorList>
            <person name="Lafos M."/>
            <person name="Maluk M."/>
            <person name="Batista M."/>
            <person name="Junghare M."/>
            <person name="Carmona M."/>
            <person name="Faoro H."/>
            <person name="Cruz L.M."/>
            <person name="Battistoni F."/>
            <person name="De Souza E."/>
            <person name="Pedrosa F."/>
            <person name="Chen W.-M."/>
            <person name="Poole P.S."/>
            <person name="Dixon R.A."/>
            <person name="James E.K."/>
        </authorList>
    </citation>
    <scope>NUCLEOTIDE SEQUENCE</scope>
    <source>
        <strain evidence="4">NSC3</strain>
    </source>
</reference>
<dbReference type="InterPro" id="IPR043128">
    <property type="entry name" value="Rev_trsase/Diguanyl_cyclase"/>
</dbReference>
<feature type="non-terminal residue" evidence="4">
    <location>
        <position position="1"/>
    </location>
</feature>
<dbReference type="InterPro" id="IPR035919">
    <property type="entry name" value="EAL_sf"/>
</dbReference>
<dbReference type="CDD" id="cd01949">
    <property type="entry name" value="GGDEF"/>
    <property type="match status" value="1"/>
</dbReference>
<dbReference type="Proteomes" id="UP000599523">
    <property type="component" value="Unassembled WGS sequence"/>
</dbReference>
<dbReference type="PROSITE" id="PS50887">
    <property type="entry name" value="GGDEF"/>
    <property type="match status" value="1"/>
</dbReference>
<dbReference type="SMART" id="SM00267">
    <property type="entry name" value="GGDEF"/>
    <property type="match status" value="1"/>
</dbReference>
<dbReference type="Gene3D" id="3.20.20.450">
    <property type="entry name" value="EAL domain"/>
    <property type="match status" value="1"/>
</dbReference>
<organism evidence="4 5">
    <name type="scientific">Azoarcus taiwanensis</name>
    <dbReference type="NCBI Taxonomy" id="666964"/>
    <lineage>
        <taxon>Bacteria</taxon>
        <taxon>Pseudomonadati</taxon>
        <taxon>Pseudomonadota</taxon>
        <taxon>Betaproteobacteria</taxon>
        <taxon>Rhodocyclales</taxon>
        <taxon>Zoogloeaceae</taxon>
        <taxon>Azoarcus</taxon>
    </lineage>
</organism>
<protein>
    <submittedName>
        <fullName evidence="4">EAL domain-containing protein</fullName>
    </submittedName>
</protein>
<evidence type="ECO:0000259" key="1">
    <source>
        <dbReference type="PROSITE" id="PS50113"/>
    </source>
</evidence>
<dbReference type="PANTHER" id="PTHR44757">
    <property type="entry name" value="DIGUANYLATE CYCLASE DGCP"/>
    <property type="match status" value="1"/>
</dbReference>
<evidence type="ECO:0000259" key="3">
    <source>
        <dbReference type="PROSITE" id="PS50887"/>
    </source>
</evidence>
<evidence type="ECO:0000313" key="4">
    <source>
        <dbReference type="EMBL" id="NMG04002.1"/>
    </source>
</evidence>
<dbReference type="SUPFAM" id="SSF55785">
    <property type="entry name" value="PYP-like sensor domain (PAS domain)"/>
    <property type="match status" value="1"/>
</dbReference>
<dbReference type="NCBIfam" id="TIGR00254">
    <property type="entry name" value="GGDEF"/>
    <property type="match status" value="1"/>
</dbReference>
<dbReference type="SUPFAM" id="SSF141868">
    <property type="entry name" value="EAL domain-like"/>
    <property type="match status" value="1"/>
</dbReference>
<dbReference type="PROSITE" id="PS50113">
    <property type="entry name" value="PAC"/>
    <property type="match status" value="1"/>
</dbReference>
<dbReference type="Pfam" id="PF00563">
    <property type="entry name" value="EAL"/>
    <property type="match status" value="1"/>
</dbReference>
<dbReference type="EMBL" id="WTVM01000088">
    <property type="protein sequence ID" value="NMG04002.1"/>
    <property type="molecule type" value="Genomic_DNA"/>
</dbReference>
<dbReference type="SMART" id="SM00052">
    <property type="entry name" value="EAL"/>
    <property type="match status" value="1"/>
</dbReference>
<evidence type="ECO:0000259" key="2">
    <source>
        <dbReference type="PROSITE" id="PS50883"/>
    </source>
</evidence>
<dbReference type="InterPro" id="IPR001633">
    <property type="entry name" value="EAL_dom"/>
</dbReference>
<dbReference type="InterPro" id="IPR000160">
    <property type="entry name" value="GGDEF_dom"/>
</dbReference>
<dbReference type="Pfam" id="PF00990">
    <property type="entry name" value="GGDEF"/>
    <property type="match status" value="1"/>
</dbReference>
<feature type="domain" description="PAC" evidence="1">
    <location>
        <begin position="9"/>
        <end position="61"/>
    </location>
</feature>
<dbReference type="SUPFAM" id="SSF55073">
    <property type="entry name" value="Nucleotide cyclase"/>
    <property type="match status" value="1"/>
</dbReference>
<dbReference type="GO" id="GO:0003824">
    <property type="term" value="F:catalytic activity"/>
    <property type="evidence" value="ECO:0007669"/>
    <property type="project" value="UniProtKB-ARBA"/>
</dbReference>
<dbReference type="InterPro" id="IPR052155">
    <property type="entry name" value="Biofilm_reg_signaling"/>
</dbReference>
<name>A0A972F8M3_9RHOO</name>
<accession>A0A972F8M3</accession>
<dbReference type="FunFam" id="3.30.70.270:FF:000001">
    <property type="entry name" value="Diguanylate cyclase domain protein"/>
    <property type="match status" value="1"/>
</dbReference>
<dbReference type="CDD" id="cd01948">
    <property type="entry name" value="EAL"/>
    <property type="match status" value="1"/>
</dbReference>
<feature type="domain" description="GGDEF" evidence="3">
    <location>
        <begin position="93"/>
        <end position="228"/>
    </location>
</feature>
<feature type="domain" description="EAL" evidence="2">
    <location>
        <begin position="237"/>
        <end position="491"/>
    </location>
</feature>
<proteinExistence type="predicted"/>